<organism evidence="1 2">
    <name type="scientific">Anopheles minimus</name>
    <dbReference type="NCBI Taxonomy" id="112268"/>
    <lineage>
        <taxon>Eukaryota</taxon>
        <taxon>Metazoa</taxon>
        <taxon>Ecdysozoa</taxon>
        <taxon>Arthropoda</taxon>
        <taxon>Hexapoda</taxon>
        <taxon>Insecta</taxon>
        <taxon>Pterygota</taxon>
        <taxon>Neoptera</taxon>
        <taxon>Endopterygota</taxon>
        <taxon>Diptera</taxon>
        <taxon>Nematocera</taxon>
        <taxon>Culicoidea</taxon>
        <taxon>Culicidae</taxon>
        <taxon>Anophelinae</taxon>
        <taxon>Anopheles</taxon>
    </lineage>
</organism>
<dbReference type="AlphaFoldDB" id="A0A182WQ50"/>
<reference evidence="2" key="1">
    <citation type="submission" date="2013-03" db="EMBL/GenBank/DDBJ databases">
        <title>The Genome Sequence of Anopheles minimus MINIMUS1.</title>
        <authorList>
            <consortium name="The Broad Institute Genomics Platform"/>
            <person name="Neafsey D.E."/>
            <person name="Walton C."/>
            <person name="Walker B."/>
            <person name="Young S.K."/>
            <person name="Zeng Q."/>
            <person name="Gargeya S."/>
            <person name="Fitzgerald M."/>
            <person name="Haas B."/>
            <person name="Abouelleil A."/>
            <person name="Allen A.W."/>
            <person name="Alvarado L."/>
            <person name="Arachchi H.M."/>
            <person name="Berlin A.M."/>
            <person name="Chapman S.B."/>
            <person name="Gainer-Dewar J."/>
            <person name="Goldberg J."/>
            <person name="Griggs A."/>
            <person name="Gujja S."/>
            <person name="Hansen M."/>
            <person name="Howarth C."/>
            <person name="Imamovic A."/>
            <person name="Ireland A."/>
            <person name="Larimer J."/>
            <person name="McCowan C."/>
            <person name="Murphy C."/>
            <person name="Pearson M."/>
            <person name="Poon T.W."/>
            <person name="Priest M."/>
            <person name="Roberts A."/>
            <person name="Saif S."/>
            <person name="Shea T."/>
            <person name="Sisk P."/>
            <person name="Sykes S."/>
            <person name="Wortman J."/>
            <person name="Nusbaum C."/>
            <person name="Birren B."/>
        </authorList>
    </citation>
    <scope>NUCLEOTIDE SEQUENCE [LARGE SCALE GENOMIC DNA]</scope>
    <source>
        <strain evidence="2">MINIMUS1</strain>
    </source>
</reference>
<sequence length="30" mass="3376">MLVGVDPSLVLEAWPANMLLRSKLPILFDH</sequence>
<evidence type="ECO:0000313" key="2">
    <source>
        <dbReference type="Proteomes" id="UP000075920"/>
    </source>
</evidence>
<dbReference type="Proteomes" id="UP000075920">
    <property type="component" value="Unassembled WGS sequence"/>
</dbReference>
<keyword evidence="2" id="KW-1185">Reference proteome</keyword>
<evidence type="ECO:0000313" key="1">
    <source>
        <dbReference type="EnsemblMetazoa" id="AMIN014782-PA"/>
    </source>
</evidence>
<proteinExistence type="predicted"/>
<name>A0A182WQ50_9DIPT</name>
<accession>A0A182WQ50</accession>
<protein>
    <submittedName>
        <fullName evidence="1">Uncharacterized protein</fullName>
    </submittedName>
</protein>
<dbReference type="VEuPathDB" id="VectorBase:AMIN014782"/>
<dbReference type="EnsemblMetazoa" id="AMIN014782-RA">
    <property type="protein sequence ID" value="AMIN014782-PA"/>
    <property type="gene ID" value="AMIN014782"/>
</dbReference>
<reference evidence="1" key="2">
    <citation type="submission" date="2020-05" db="UniProtKB">
        <authorList>
            <consortium name="EnsemblMetazoa"/>
        </authorList>
    </citation>
    <scope>IDENTIFICATION</scope>
    <source>
        <strain evidence="1">MINIMUS1</strain>
    </source>
</reference>